<evidence type="ECO:0000256" key="5">
    <source>
        <dbReference type="SAM" id="SignalP"/>
    </source>
</evidence>
<protein>
    <recommendedName>
        <fullName evidence="6">Translation initiation factor 3 N-terminal domain-containing protein</fullName>
    </recommendedName>
</protein>
<dbReference type="SUPFAM" id="SSF55200">
    <property type="entry name" value="Translation initiation factor IF3, C-terminal domain"/>
    <property type="match status" value="1"/>
</dbReference>
<comment type="similarity">
    <text evidence="1">Belongs to the IF-3 family.</text>
</comment>
<dbReference type="Pfam" id="PF05198">
    <property type="entry name" value="IF3_N"/>
    <property type="match status" value="1"/>
</dbReference>
<dbReference type="SUPFAM" id="SSF54364">
    <property type="entry name" value="Translation initiation factor IF3, N-terminal domain"/>
    <property type="match status" value="1"/>
</dbReference>
<feature type="chain" id="PRO_5008901380" description="Translation initiation factor 3 N-terminal domain-containing protein" evidence="5">
    <location>
        <begin position="20"/>
        <end position="312"/>
    </location>
</feature>
<dbReference type="PANTHER" id="PTHR10938:SF0">
    <property type="entry name" value="TRANSLATION INITIATION FACTOR IF-3, MITOCHONDRIAL"/>
    <property type="match status" value="1"/>
</dbReference>
<gene>
    <name evidence="7" type="ORF">g.29749</name>
</gene>
<dbReference type="Gene3D" id="3.30.110.10">
    <property type="entry name" value="Translation initiation factor 3 (IF-3), C-terminal domain"/>
    <property type="match status" value="1"/>
</dbReference>
<feature type="signal peptide" evidence="5">
    <location>
        <begin position="1"/>
        <end position="19"/>
    </location>
</feature>
<reference evidence="7" key="1">
    <citation type="submission" date="2015-08" db="EMBL/GenBank/DDBJ databases">
        <authorList>
            <person name="Babu N.S."/>
            <person name="Beckwith C.J."/>
            <person name="Beseler K.G."/>
            <person name="Brison A."/>
            <person name="Carone J.V."/>
            <person name="Caskin T.P."/>
            <person name="Diamond M."/>
            <person name="Durham M.E."/>
            <person name="Foxe J.M."/>
            <person name="Go M."/>
            <person name="Henderson B.A."/>
            <person name="Jones I.B."/>
            <person name="McGettigan J.A."/>
            <person name="Micheletti S.J."/>
            <person name="Nasrallah M.E."/>
            <person name="Ortiz D."/>
            <person name="Piller C.R."/>
            <person name="Privatt S.R."/>
            <person name="Schneider S.L."/>
            <person name="Sharp S."/>
            <person name="Smith T.C."/>
            <person name="Stanton J.D."/>
            <person name="Ullery H.E."/>
            <person name="Wilson R.J."/>
            <person name="Serrano M.G."/>
            <person name="Buck G."/>
            <person name="Lee V."/>
            <person name="Wang Y."/>
            <person name="Carvalho R."/>
            <person name="Voegtly L."/>
            <person name="Shi R."/>
            <person name="Duckworth R."/>
            <person name="Johnson A."/>
            <person name="Loviza R."/>
            <person name="Walstead R."/>
            <person name="Shah Z."/>
            <person name="Kiflezghi M."/>
            <person name="Wade K."/>
            <person name="Ball S.L."/>
            <person name="Bradley K.W."/>
            <person name="Asai D.J."/>
            <person name="Bowman C.A."/>
            <person name="Russell D.A."/>
            <person name="Pope W.H."/>
            <person name="Jacobs-Sera D."/>
            <person name="Hendrix R.W."/>
            <person name="Hatfull G.F."/>
        </authorList>
    </citation>
    <scope>NUCLEOTIDE SEQUENCE</scope>
</reference>
<dbReference type="EMBL" id="GDKF01004561">
    <property type="protein sequence ID" value="JAT74061.1"/>
    <property type="molecule type" value="Transcribed_RNA"/>
</dbReference>
<dbReference type="InterPro" id="IPR036788">
    <property type="entry name" value="T_IF-3_C_sf"/>
</dbReference>
<feature type="region of interest" description="Disordered" evidence="4">
    <location>
        <begin position="245"/>
        <end position="264"/>
    </location>
</feature>
<proteinExistence type="inferred from homology"/>
<evidence type="ECO:0000256" key="3">
    <source>
        <dbReference type="ARBA" id="ARBA00022917"/>
    </source>
</evidence>
<keyword evidence="3" id="KW-0648">Protein biosynthesis</keyword>
<keyword evidence="5" id="KW-0732">Signal</keyword>
<dbReference type="Gene3D" id="3.10.20.80">
    <property type="entry name" value="Translation initiation factor 3 (IF-3), N-terminal domain"/>
    <property type="match status" value="1"/>
</dbReference>
<evidence type="ECO:0000313" key="7">
    <source>
        <dbReference type="EMBL" id="JAT74061.1"/>
    </source>
</evidence>
<keyword evidence="2" id="KW-0396">Initiation factor</keyword>
<sequence length="312" mass="33542">MASLLRSRLSLALATAATAASRRGAGSAWKLCPQLELLQGPLATLQQGAGSLSPTALPAPGLPWAARGFASPRRKPQRGNQPELAAAPLKNQEIRAEEVRLVYPEAEGKATEVVALGDALAAARTRQLDLIMVSAVARPPVVRIADFDKVLYEMRKKAKTAAKQQREQQRLADPKEVRIGCRAAPNDLALKVGRARAFLEEGQHLRLSVLFKGARELAEARGVVLSILAHLEGASSGLVGDEGGWGPFDPRAGRRAAHQRKPTDVRRRAMASEWVLVPQAPLPGSCELWGAQRGAMPPPPRPPSLLPQAWRC</sequence>
<organism evidence="7">
    <name type="scientific">Auxenochlorella protothecoides</name>
    <name type="common">Green microalga</name>
    <name type="synonym">Chlorella protothecoides</name>
    <dbReference type="NCBI Taxonomy" id="3075"/>
    <lineage>
        <taxon>Eukaryota</taxon>
        <taxon>Viridiplantae</taxon>
        <taxon>Chlorophyta</taxon>
        <taxon>core chlorophytes</taxon>
        <taxon>Trebouxiophyceae</taxon>
        <taxon>Chlorellales</taxon>
        <taxon>Chlorellaceae</taxon>
        <taxon>Auxenochlorella</taxon>
    </lineage>
</organism>
<evidence type="ECO:0000256" key="4">
    <source>
        <dbReference type="SAM" id="MobiDB-lite"/>
    </source>
</evidence>
<dbReference type="GO" id="GO:0003743">
    <property type="term" value="F:translation initiation factor activity"/>
    <property type="evidence" value="ECO:0007669"/>
    <property type="project" value="UniProtKB-KW"/>
</dbReference>
<name>A0A1D2A4S1_AUXPR</name>
<dbReference type="NCBIfam" id="TIGR00168">
    <property type="entry name" value="infC"/>
    <property type="match status" value="1"/>
</dbReference>
<dbReference type="InterPro" id="IPR001288">
    <property type="entry name" value="Translation_initiation_fac_3"/>
</dbReference>
<dbReference type="InterPro" id="IPR019814">
    <property type="entry name" value="Translation_initiation_fac_3_N"/>
</dbReference>
<dbReference type="GO" id="GO:0043022">
    <property type="term" value="F:ribosome binding"/>
    <property type="evidence" value="ECO:0007669"/>
    <property type="project" value="TreeGrafter"/>
</dbReference>
<evidence type="ECO:0000259" key="6">
    <source>
        <dbReference type="Pfam" id="PF05198"/>
    </source>
</evidence>
<feature type="domain" description="Translation initiation factor 3 N-terminal" evidence="6">
    <location>
        <begin position="91"/>
        <end position="161"/>
    </location>
</feature>
<evidence type="ECO:0000256" key="1">
    <source>
        <dbReference type="ARBA" id="ARBA00005439"/>
    </source>
</evidence>
<dbReference type="AlphaFoldDB" id="A0A1D2A4S1"/>
<dbReference type="InterPro" id="IPR036787">
    <property type="entry name" value="T_IF-3_N_sf"/>
</dbReference>
<dbReference type="PANTHER" id="PTHR10938">
    <property type="entry name" value="TRANSLATION INITIATION FACTOR IF-3"/>
    <property type="match status" value="1"/>
</dbReference>
<dbReference type="GO" id="GO:0032790">
    <property type="term" value="P:ribosome disassembly"/>
    <property type="evidence" value="ECO:0007669"/>
    <property type="project" value="TreeGrafter"/>
</dbReference>
<accession>A0A1D2A4S1</accession>
<evidence type="ECO:0000256" key="2">
    <source>
        <dbReference type="ARBA" id="ARBA00022540"/>
    </source>
</evidence>